<gene>
    <name evidence="1" type="ORF">B0H17DRAFT_943203</name>
</gene>
<dbReference type="AlphaFoldDB" id="A0AAD7D626"/>
<organism evidence="1 2">
    <name type="scientific">Mycena rosella</name>
    <name type="common">Pink bonnet</name>
    <name type="synonym">Agaricus rosellus</name>
    <dbReference type="NCBI Taxonomy" id="1033263"/>
    <lineage>
        <taxon>Eukaryota</taxon>
        <taxon>Fungi</taxon>
        <taxon>Dikarya</taxon>
        <taxon>Basidiomycota</taxon>
        <taxon>Agaricomycotina</taxon>
        <taxon>Agaricomycetes</taxon>
        <taxon>Agaricomycetidae</taxon>
        <taxon>Agaricales</taxon>
        <taxon>Marasmiineae</taxon>
        <taxon>Mycenaceae</taxon>
        <taxon>Mycena</taxon>
    </lineage>
</organism>
<name>A0AAD7D626_MYCRO</name>
<feature type="non-terminal residue" evidence="1">
    <location>
        <position position="203"/>
    </location>
</feature>
<protein>
    <submittedName>
        <fullName evidence="1">Uncharacterized protein</fullName>
    </submittedName>
</protein>
<reference evidence="1" key="1">
    <citation type="submission" date="2023-03" db="EMBL/GenBank/DDBJ databases">
        <title>Massive genome expansion in bonnet fungi (Mycena s.s.) driven by repeated elements and novel gene families across ecological guilds.</title>
        <authorList>
            <consortium name="Lawrence Berkeley National Laboratory"/>
            <person name="Harder C.B."/>
            <person name="Miyauchi S."/>
            <person name="Viragh M."/>
            <person name="Kuo A."/>
            <person name="Thoen E."/>
            <person name="Andreopoulos B."/>
            <person name="Lu D."/>
            <person name="Skrede I."/>
            <person name="Drula E."/>
            <person name="Henrissat B."/>
            <person name="Morin E."/>
            <person name="Kohler A."/>
            <person name="Barry K."/>
            <person name="LaButti K."/>
            <person name="Morin E."/>
            <person name="Salamov A."/>
            <person name="Lipzen A."/>
            <person name="Mereny Z."/>
            <person name="Hegedus B."/>
            <person name="Baldrian P."/>
            <person name="Stursova M."/>
            <person name="Weitz H."/>
            <person name="Taylor A."/>
            <person name="Grigoriev I.V."/>
            <person name="Nagy L.G."/>
            <person name="Martin F."/>
            <person name="Kauserud H."/>
        </authorList>
    </citation>
    <scope>NUCLEOTIDE SEQUENCE</scope>
    <source>
        <strain evidence="1">CBHHK067</strain>
    </source>
</reference>
<dbReference type="EMBL" id="JARKIE010000120">
    <property type="protein sequence ID" value="KAJ7681265.1"/>
    <property type="molecule type" value="Genomic_DNA"/>
</dbReference>
<comment type="caution">
    <text evidence="1">The sequence shown here is derived from an EMBL/GenBank/DDBJ whole genome shotgun (WGS) entry which is preliminary data.</text>
</comment>
<proteinExistence type="predicted"/>
<sequence length="203" mass="22413">MNTFLAGMGGTSVYKPRLFSVVVEFVPVTFDPCLDHAFATIEDANGIPRGELAQAHFIKPVARRHPAQMSAHAIFGFASVVSANHAIRHRLFVDGRHVMAQKLLSEPICCLKCQIVGTGHNAVACPSVHDMCARCGDMYRTAECTVLDTERAYSNCRAAKGQFCGHGTADRSCLVFTDRLQFALERNPEANYRYYPTDDPATW</sequence>
<accession>A0AAD7D626</accession>
<evidence type="ECO:0000313" key="1">
    <source>
        <dbReference type="EMBL" id="KAJ7681265.1"/>
    </source>
</evidence>
<dbReference type="Proteomes" id="UP001221757">
    <property type="component" value="Unassembled WGS sequence"/>
</dbReference>
<keyword evidence="2" id="KW-1185">Reference proteome</keyword>
<evidence type="ECO:0000313" key="2">
    <source>
        <dbReference type="Proteomes" id="UP001221757"/>
    </source>
</evidence>